<feature type="signal peptide" evidence="1">
    <location>
        <begin position="1"/>
        <end position="19"/>
    </location>
</feature>
<dbReference type="OrthoDB" id="7376020at2"/>
<keyword evidence="1" id="KW-0732">Signal</keyword>
<protein>
    <submittedName>
        <fullName evidence="2">Homogentisate 1,2-dioxygenase</fullName>
    </submittedName>
</protein>
<feature type="chain" id="PRO_5014652492" evidence="1">
    <location>
        <begin position="20"/>
        <end position="179"/>
    </location>
</feature>
<keyword evidence="3" id="KW-1185">Reference proteome</keyword>
<evidence type="ECO:0000256" key="1">
    <source>
        <dbReference type="SAM" id="SignalP"/>
    </source>
</evidence>
<dbReference type="Proteomes" id="UP000234479">
    <property type="component" value="Unassembled WGS sequence"/>
</dbReference>
<sequence length="179" mass="18000">MRSPAMGLALILAAGLALAAPAVFAQTMPDVACGPGAEAGLPPELAAWAAKSPLPAATSVTDLPKAVLAPGQAYVAALSPTPDVTYAVQPEKPGGTVSKGGLFSLKVETAGAYVIALGAGAWIDVLKDGAVQRSTAHGRGPACSTVRKMVTFDLTPGDYLIQISANAQAELPIMVARKP</sequence>
<organism evidence="2 3">
    <name type="scientific">Caulobacter zeae</name>
    <dbReference type="NCBI Taxonomy" id="2055137"/>
    <lineage>
        <taxon>Bacteria</taxon>
        <taxon>Pseudomonadati</taxon>
        <taxon>Pseudomonadota</taxon>
        <taxon>Alphaproteobacteria</taxon>
        <taxon>Caulobacterales</taxon>
        <taxon>Caulobacteraceae</taxon>
        <taxon>Caulobacter</taxon>
    </lineage>
</organism>
<evidence type="ECO:0000313" key="3">
    <source>
        <dbReference type="Proteomes" id="UP000234479"/>
    </source>
</evidence>
<accession>A0A2N5DHN3</accession>
<keyword evidence="2" id="KW-0223">Dioxygenase</keyword>
<keyword evidence="2" id="KW-0560">Oxidoreductase</keyword>
<reference evidence="2 3" key="1">
    <citation type="submission" date="2017-12" db="EMBL/GenBank/DDBJ databases">
        <title>The genome sequence of Caulobacter sp. 410.</title>
        <authorList>
            <person name="Gao J."/>
            <person name="Mao X."/>
            <person name="Sun J."/>
        </authorList>
    </citation>
    <scope>NUCLEOTIDE SEQUENCE [LARGE SCALE GENOMIC DNA]</scope>
    <source>
        <strain evidence="2 3">410</strain>
    </source>
</reference>
<evidence type="ECO:0000313" key="2">
    <source>
        <dbReference type="EMBL" id="PLR25562.1"/>
    </source>
</evidence>
<dbReference type="EMBL" id="PJRS01000020">
    <property type="protein sequence ID" value="PLR25562.1"/>
    <property type="molecule type" value="Genomic_DNA"/>
</dbReference>
<dbReference type="AlphaFoldDB" id="A0A2N5DHN3"/>
<gene>
    <name evidence="2" type="ORF">SGCZBJ_10945</name>
</gene>
<comment type="caution">
    <text evidence="2">The sequence shown here is derived from an EMBL/GenBank/DDBJ whole genome shotgun (WGS) entry which is preliminary data.</text>
</comment>
<proteinExistence type="predicted"/>
<name>A0A2N5DHN3_9CAUL</name>
<dbReference type="GO" id="GO:0051213">
    <property type="term" value="F:dioxygenase activity"/>
    <property type="evidence" value="ECO:0007669"/>
    <property type="project" value="UniProtKB-KW"/>
</dbReference>